<evidence type="ECO:0000313" key="3">
    <source>
        <dbReference type="Proteomes" id="UP000247465"/>
    </source>
</evidence>
<dbReference type="GO" id="GO:0016706">
    <property type="term" value="F:2-oxoglutarate-dependent dioxygenase activity"/>
    <property type="evidence" value="ECO:0007669"/>
    <property type="project" value="UniProtKB-ARBA"/>
</dbReference>
<feature type="region of interest" description="Disordered" evidence="1">
    <location>
        <begin position="265"/>
        <end position="289"/>
    </location>
</feature>
<evidence type="ECO:0000256" key="1">
    <source>
        <dbReference type="SAM" id="MobiDB-lite"/>
    </source>
</evidence>
<dbReference type="EMBL" id="CP029803">
    <property type="protein sequence ID" value="AWT59034.1"/>
    <property type="molecule type" value="Genomic_DNA"/>
</dbReference>
<sequence length="289" mass="32618">MEKVLPEEEIGFMNLDKTDFASMSRPEQIRHLEVEGYVAFPEILSSELIGRMKEELAEIEMGYADYSINQSRAKVQPQWASQAVGELIGYRPIMDFLIDLMGPDIVFTRGFYQRTQPGCPGISIHTDGQPHGSNLFGYEGSCPRLIRVLYYLDELTPERAPFRLIPRSHLSFHADASPYVRYKSHPEEITIVAPAGTAVVVPSMLLHGSHPNKDSKPRELVQLGYRPSWAGPIQPVDEWDPRLVEMAPKVSRPFLKSLNTTGAEWVQPHKPKGMKRAAPGINPSRWDNL</sequence>
<dbReference type="Pfam" id="PF05721">
    <property type="entry name" value="PhyH"/>
    <property type="match status" value="1"/>
</dbReference>
<gene>
    <name evidence="2" type="ORF">DF168_00207</name>
</gene>
<dbReference type="Gene3D" id="2.60.120.620">
    <property type="entry name" value="q2cbj1_9rhob like domain"/>
    <property type="match status" value="1"/>
</dbReference>
<reference evidence="2 3" key="1">
    <citation type="submission" date="2018-06" db="EMBL/GenBank/DDBJ databases">
        <title>Draft Genome Sequence of a Novel Marine Bacterium Related to the Verrucomicrobia.</title>
        <authorList>
            <person name="Vosseberg J."/>
            <person name="Martijn J."/>
            <person name="Ettema T.J.G."/>
        </authorList>
    </citation>
    <scope>NUCLEOTIDE SEQUENCE [LARGE SCALE GENOMIC DNA]</scope>
    <source>
        <strain evidence="2">TARA_B100001123</strain>
    </source>
</reference>
<dbReference type="KEGG" id="mtar:DF168_00207"/>
<dbReference type="AlphaFoldDB" id="A0A2Z4AG36"/>
<protein>
    <recommendedName>
        <fullName evidence="4">Phytanoyl-CoA dioxygenase family protein</fullName>
    </recommendedName>
</protein>
<evidence type="ECO:0000313" key="2">
    <source>
        <dbReference type="EMBL" id="AWT59034.1"/>
    </source>
</evidence>
<accession>A0A2Z4AG36</accession>
<name>A0A2Z4AG36_9BACT</name>
<dbReference type="SUPFAM" id="SSF51197">
    <property type="entry name" value="Clavaminate synthase-like"/>
    <property type="match status" value="1"/>
</dbReference>
<proteinExistence type="predicted"/>
<dbReference type="InterPro" id="IPR008775">
    <property type="entry name" value="Phytyl_CoA_dOase-like"/>
</dbReference>
<dbReference type="Proteomes" id="UP000247465">
    <property type="component" value="Chromosome"/>
</dbReference>
<evidence type="ECO:0008006" key="4">
    <source>
        <dbReference type="Google" id="ProtNLM"/>
    </source>
</evidence>
<organism evidence="2 3">
    <name type="scientific">Candidatus Moanibacter tarae</name>
    <dbReference type="NCBI Taxonomy" id="2200854"/>
    <lineage>
        <taxon>Bacteria</taxon>
        <taxon>Pseudomonadati</taxon>
        <taxon>Verrucomicrobiota</taxon>
        <taxon>Opitutia</taxon>
        <taxon>Puniceicoccales</taxon>
        <taxon>Puniceicoccales incertae sedis</taxon>
        <taxon>Candidatus Moanibacter</taxon>
    </lineage>
</organism>